<evidence type="ECO:0000313" key="2">
    <source>
        <dbReference type="EMBL" id="OMF51679.1"/>
    </source>
</evidence>
<gene>
    <name evidence="2" type="ORF">BK138_25855</name>
</gene>
<keyword evidence="3" id="KW-1185">Reference proteome</keyword>
<dbReference type="PANTHER" id="PTHR41260">
    <property type="entry name" value="PROTEIN ECSC"/>
    <property type="match status" value="1"/>
</dbReference>
<sequence>MNNQFWEVSGQMETKDQLEQELRRIEKWEKDQKSAWFWEKWSRLPFMLLDRLTPKVIQDKLAEGLGEVGRFLQTGGQYLVQRKSILKRLERTHSLLGSGPEGSRAPEPADGHDGGDGAGLTLAEAANLPLAVMDSVADELTASRAKLAAAQGATTGIGGVLTLAIDIPAVLGLSLKVLQEIAVCYGYDPRDEKERLFIVKCLQFASADIVGKKAVLDELGQFDGEHAPAQVMSQIQGWREVVQTYRDSFGWKKLFQLVPIAGIFFGSISNKGTIEDVAEAGKMLYRKRRIVTKLRSERPDGEA</sequence>
<dbReference type="STRING" id="297318.BK138_25855"/>
<dbReference type="InterPro" id="IPR024787">
    <property type="entry name" value="EcsC"/>
</dbReference>
<dbReference type="AlphaFoldDB" id="A0A1R1EIT8"/>
<dbReference type="Pfam" id="PF12787">
    <property type="entry name" value="EcsC"/>
    <property type="match status" value="1"/>
</dbReference>
<name>A0A1R1EIT8_9BACL</name>
<protein>
    <recommendedName>
        <fullName evidence="4">EcsC family protein</fullName>
    </recommendedName>
</protein>
<feature type="region of interest" description="Disordered" evidence="1">
    <location>
        <begin position="95"/>
        <end position="118"/>
    </location>
</feature>
<dbReference type="Proteomes" id="UP000187172">
    <property type="component" value="Unassembled WGS sequence"/>
</dbReference>
<comment type="caution">
    <text evidence="2">The sequence shown here is derived from an EMBL/GenBank/DDBJ whole genome shotgun (WGS) entry which is preliminary data.</text>
</comment>
<accession>A0A1R1EIT8</accession>
<evidence type="ECO:0000256" key="1">
    <source>
        <dbReference type="SAM" id="MobiDB-lite"/>
    </source>
</evidence>
<dbReference type="PANTHER" id="PTHR41260:SF1">
    <property type="entry name" value="PROTEIN ECSC"/>
    <property type="match status" value="1"/>
</dbReference>
<evidence type="ECO:0008006" key="4">
    <source>
        <dbReference type="Google" id="ProtNLM"/>
    </source>
</evidence>
<reference evidence="2 3" key="1">
    <citation type="submission" date="2016-11" db="EMBL/GenBank/DDBJ databases">
        <title>Paenibacillus species isolates.</title>
        <authorList>
            <person name="Beno S.M."/>
        </authorList>
    </citation>
    <scope>NUCLEOTIDE SEQUENCE [LARGE SCALE GENOMIC DNA]</scope>
    <source>
        <strain evidence="2 3">FSL R5-0378</strain>
    </source>
</reference>
<dbReference type="EMBL" id="MRTP01000009">
    <property type="protein sequence ID" value="OMF51679.1"/>
    <property type="molecule type" value="Genomic_DNA"/>
</dbReference>
<proteinExistence type="predicted"/>
<organism evidence="2 3">
    <name type="scientific">Paenibacillus rhizosphaerae</name>
    <dbReference type="NCBI Taxonomy" id="297318"/>
    <lineage>
        <taxon>Bacteria</taxon>
        <taxon>Bacillati</taxon>
        <taxon>Bacillota</taxon>
        <taxon>Bacilli</taxon>
        <taxon>Bacillales</taxon>
        <taxon>Paenibacillaceae</taxon>
        <taxon>Paenibacillus</taxon>
    </lineage>
</organism>
<evidence type="ECO:0000313" key="3">
    <source>
        <dbReference type="Proteomes" id="UP000187172"/>
    </source>
</evidence>